<evidence type="ECO:0000313" key="2">
    <source>
        <dbReference type="EMBL" id="CAA7019985.1"/>
    </source>
</evidence>
<evidence type="ECO:0000256" key="1">
    <source>
        <dbReference type="SAM" id="Coils"/>
    </source>
</evidence>
<evidence type="ECO:0000313" key="3">
    <source>
        <dbReference type="Proteomes" id="UP000467841"/>
    </source>
</evidence>
<organism evidence="2 3">
    <name type="scientific">Microthlaspi erraticum</name>
    <dbReference type="NCBI Taxonomy" id="1685480"/>
    <lineage>
        <taxon>Eukaryota</taxon>
        <taxon>Viridiplantae</taxon>
        <taxon>Streptophyta</taxon>
        <taxon>Embryophyta</taxon>
        <taxon>Tracheophyta</taxon>
        <taxon>Spermatophyta</taxon>
        <taxon>Magnoliopsida</taxon>
        <taxon>eudicotyledons</taxon>
        <taxon>Gunneridae</taxon>
        <taxon>Pentapetalae</taxon>
        <taxon>rosids</taxon>
        <taxon>malvids</taxon>
        <taxon>Brassicales</taxon>
        <taxon>Brassicaceae</taxon>
        <taxon>Coluteocarpeae</taxon>
        <taxon>Microthlaspi</taxon>
    </lineage>
</organism>
<feature type="coiled-coil region" evidence="1">
    <location>
        <begin position="52"/>
        <end position="79"/>
    </location>
</feature>
<sequence length="134" mass="15965">MDSCRGVLDAILKYALIEQFYEGEKYWMCDMYRFDSFLHHRKRWDTSVTEEIRHLKEQNEVNEKQIRELSFRLEDTEKKLGKEIEGRTQSVREVYDMIMEVVCACDDCKHSVVIALNMVPNQPFHTGKKLDTPE</sequence>
<dbReference type="AlphaFoldDB" id="A0A6D2HX57"/>
<keyword evidence="3" id="KW-1185">Reference proteome</keyword>
<proteinExistence type="predicted"/>
<keyword evidence="1" id="KW-0175">Coiled coil</keyword>
<protein>
    <submittedName>
        <fullName evidence="2">Uncharacterized protein</fullName>
    </submittedName>
</protein>
<comment type="caution">
    <text evidence="2">The sequence shown here is derived from an EMBL/GenBank/DDBJ whole genome shotgun (WGS) entry which is preliminary data.</text>
</comment>
<gene>
    <name evidence="2" type="ORF">MERR_LOCUS7220</name>
</gene>
<dbReference type="Proteomes" id="UP000467841">
    <property type="component" value="Unassembled WGS sequence"/>
</dbReference>
<dbReference type="EMBL" id="CACVBM020000510">
    <property type="protein sequence ID" value="CAA7019985.1"/>
    <property type="molecule type" value="Genomic_DNA"/>
</dbReference>
<reference evidence="2" key="1">
    <citation type="submission" date="2020-01" db="EMBL/GenBank/DDBJ databases">
        <authorList>
            <person name="Mishra B."/>
        </authorList>
    </citation>
    <scope>NUCLEOTIDE SEQUENCE [LARGE SCALE GENOMIC DNA]</scope>
</reference>
<accession>A0A6D2HX57</accession>
<name>A0A6D2HX57_9BRAS</name>